<organism evidence="1 2">
    <name type="scientific">Flavobacterium endoglycinae</name>
    <dbReference type="NCBI Taxonomy" id="2816357"/>
    <lineage>
        <taxon>Bacteria</taxon>
        <taxon>Pseudomonadati</taxon>
        <taxon>Bacteroidota</taxon>
        <taxon>Flavobacteriia</taxon>
        <taxon>Flavobacteriales</taxon>
        <taxon>Flavobacteriaceae</taxon>
        <taxon>Flavobacterium</taxon>
    </lineage>
</organism>
<dbReference type="Proteomes" id="UP000663440">
    <property type="component" value="Chromosome"/>
</dbReference>
<dbReference type="EMBL" id="CP071448">
    <property type="protein sequence ID" value="QSW87165.1"/>
    <property type="molecule type" value="Genomic_DNA"/>
</dbReference>
<evidence type="ECO:0000313" key="1">
    <source>
        <dbReference type="EMBL" id="QSW87165.1"/>
    </source>
</evidence>
<dbReference type="RefSeq" id="WP_207294427.1">
    <property type="nucleotide sequence ID" value="NZ_CP071448.1"/>
</dbReference>
<proteinExistence type="predicted"/>
<evidence type="ECO:0000313" key="2">
    <source>
        <dbReference type="Proteomes" id="UP000663440"/>
    </source>
</evidence>
<gene>
    <name evidence="1" type="ORF">J0383_12745</name>
</gene>
<keyword evidence="2" id="KW-1185">Reference proteome</keyword>
<reference evidence="1 2" key="1">
    <citation type="submission" date="2021-03" db="EMBL/GenBank/DDBJ databases">
        <title>Flavobacterium kribbensis sp. nov, an endophytic bacteria, isolated from soybean.</title>
        <authorList>
            <person name="Lee J."/>
            <person name="Seo J."/>
        </authorList>
    </citation>
    <scope>NUCLEOTIDE SEQUENCE [LARGE SCALE GENOMIC DNA]</scope>
    <source>
        <strain evidence="1 2">BB8</strain>
    </source>
</reference>
<protein>
    <submittedName>
        <fullName evidence="1">Uncharacterized protein</fullName>
    </submittedName>
</protein>
<sequence length="71" mass="8236">MGKSKTKNYNSYDAAVLEALFLKYKVSKYYIRQCINGTVSGIKPDSIKKDYTIMEKANRDTVMNLMRKTMK</sequence>
<name>A0ABX7Q807_9FLAO</name>
<accession>A0ABX7Q807</accession>